<dbReference type="Proteomes" id="UP001327560">
    <property type="component" value="Chromosome 4"/>
</dbReference>
<proteinExistence type="predicted"/>
<dbReference type="AlphaFoldDB" id="A0AAQ3KDL6"/>
<accession>A0AAQ3KDL6</accession>
<evidence type="ECO:0000313" key="3">
    <source>
        <dbReference type="Proteomes" id="UP001327560"/>
    </source>
</evidence>
<protein>
    <submittedName>
        <fullName evidence="2">Uncharacterized protein</fullName>
    </submittedName>
</protein>
<name>A0AAQ3KDL6_9LILI</name>
<sequence>MRRLGQTSLPSSFFSKSRSCFPPINLQFQRVCLLSGISHVSRVPSEDRPTKPSNNQPVSLSQFLNRKIIKTTSSSLKDKQTSFSSIGSASKDAKKDGACDGFVLNDTVFRQFKVSDKGKEQEEIAKQGEMEEYQLESSTVGRECSSKRKNPFDDPSGPDERLPRKSLIILGDDPKPWPYRRGKKMMDNRSKPIYDHYANGSGWWDCSKEGIDNEEVGCSEFWESMGSTTLGGLEWH</sequence>
<dbReference type="EMBL" id="CP136893">
    <property type="protein sequence ID" value="WOL06154.1"/>
    <property type="molecule type" value="Genomic_DNA"/>
</dbReference>
<feature type="compositionally biased region" description="Basic and acidic residues" evidence="1">
    <location>
        <begin position="144"/>
        <end position="163"/>
    </location>
</feature>
<keyword evidence="3" id="KW-1185">Reference proteome</keyword>
<dbReference type="PANTHER" id="PTHR38382:SF1">
    <property type="entry name" value="RNA-BINDING PROTEIN"/>
    <property type="match status" value="1"/>
</dbReference>
<organism evidence="2 3">
    <name type="scientific">Canna indica</name>
    <name type="common">Indian-shot</name>
    <dbReference type="NCBI Taxonomy" id="4628"/>
    <lineage>
        <taxon>Eukaryota</taxon>
        <taxon>Viridiplantae</taxon>
        <taxon>Streptophyta</taxon>
        <taxon>Embryophyta</taxon>
        <taxon>Tracheophyta</taxon>
        <taxon>Spermatophyta</taxon>
        <taxon>Magnoliopsida</taxon>
        <taxon>Liliopsida</taxon>
        <taxon>Zingiberales</taxon>
        <taxon>Cannaceae</taxon>
        <taxon>Canna</taxon>
    </lineage>
</organism>
<gene>
    <name evidence="2" type="ORF">Cni_G14886</name>
</gene>
<evidence type="ECO:0000313" key="2">
    <source>
        <dbReference type="EMBL" id="WOL06154.1"/>
    </source>
</evidence>
<reference evidence="2 3" key="1">
    <citation type="submission" date="2023-10" db="EMBL/GenBank/DDBJ databases">
        <title>Chromosome-scale genome assembly provides insights into flower coloration mechanisms of Canna indica.</title>
        <authorList>
            <person name="Li C."/>
        </authorList>
    </citation>
    <scope>NUCLEOTIDE SEQUENCE [LARGE SCALE GENOMIC DNA]</scope>
    <source>
        <tissue evidence="2">Flower</tissue>
    </source>
</reference>
<dbReference type="PANTHER" id="PTHR38382">
    <property type="entry name" value="RNA-BINDING PROTEIN"/>
    <property type="match status" value="1"/>
</dbReference>
<feature type="region of interest" description="Disordered" evidence="1">
    <location>
        <begin position="131"/>
        <end position="163"/>
    </location>
</feature>
<evidence type="ECO:0000256" key="1">
    <source>
        <dbReference type="SAM" id="MobiDB-lite"/>
    </source>
</evidence>